<protein>
    <recommendedName>
        <fullName evidence="4">DUF4239 domain-containing protein</fullName>
    </recommendedName>
</protein>
<dbReference type="EMBL" id="JACHJB010000005">
    <property type="protein sequence ID" value="MBB6352226.1"/>
    <property type="molecule type" value="Genomic_DNA"/>
</dbReference>
<keyword evidence="3" id="KW-1185">Reference proteome</keyword>
<dbReference type="RefSeq" id="WP_185089955.1">
    <property type="nucleotide sequence ID" value="NZ_JACHJB010000005.1"/>
</dbReference>
<sequence>MVAYTLAVAAAVGVVALTALVFRMAGKGSPDGRADGPSAGHAGSMLSALFLLVFAIAIIVPWTTADAARHNTYTESRSAVDAYWAAAGLPGTGPESVRAGLRDYVTFVADDEWEAMRDGRLHPVGTERLDALRTRVTTMEATETEALEARADVLEHLAALSGARALRAADAAATPPSGVLVLTVVTGLLVIVFPFLAGARPRGAALIPLLAMAALLGFGALLTWDISRVFDGPLAVGPDAFRGALEEFARISGGV</sequence>
<evidence type="ECO:0000313" key="2">
    <source>
        <dbReference type="EMBL" id="MBB6352226.1"/>
    </source>
</evidence>
<keyword evidence="1" id="KW-0472">Membrane</keyword>
<feature type="transmembrane region" description="Helical" evidence="1">
    <location>
        <begin position="6"/>
        <end position="25"/>
    </location>
</feature>
<keyword evidence="1" id="KW-1133">Transmembrane helix</keyword>
<evidence type="ECO:0000256" key="1">
    <source>
        <dbReference type="SAM" id="Phobius"/>
    </source>
</evidence>
<feature type="transmembrane region" description="Helical" evidence="1">
    <location>
        <begin position="46"/>
        <end position="65"/>
    </location>
</feature>
<feature type="transmembrane region" description="Helical" evidence="1">
    <location>
        <begin position="179"/>
        <end position="197"/>
    </location>
</feature>
<reference evidence="2 3" key="1">
    <citation type="submission" date="2020-08" db="EMBL/GenBank/DDBJ databases">
        <title>Sequencing the genomes of 1000 actinobacteria strains.</title>
        <authorList>
            <person name="Klenk H.-P."/>
        </authorList>
    </citation>
    <scope>NUCLEOTIDE SEQUENCE [LARGE SCALE GENOMIC DNA]</scope>
    <source>
        <strain evidence="2 3">DSM 45913</strain>
    </source>
</reference>
<gene>
    <name evidence="2" type="ORF">FHU36_008822</name>
</gene>
<keyword evidence="1" id="KW-0812">Transmembrane</keyword>
<organism evidence="2 3">
    <name type="scientific">Nonomuraea muscovyensis</name>
    <dbReference type="NCBI Taxonomy" id="1124761"/>
    <lineage>
        <taxon>Bacteria</taxon>
        <taxon>Bacillati</taxon>
        <taxon>Actinomycetota</taxon>
        <taxon>Actinomycetes</taxon>
        <taxon>Streptosporangiales</taxon>
        <taxon>Streptosporangiaceae</taxon>
        <taxon>Nonomuraea</taxon>
    </lineage>
</organism>
<dbReference type="Proteomes" id="UP000583800">
    <property type="component" value="Unassembled WGS sequence"/>
</dbReference>
<dbReference type="AlphaFoldDB" id="A0A7X0CE07"/>
<comment type="caution">
    <text evidence="2">The sequence shown here is derived from an EMBL/GenBank/DDBJ whole genome shotgun (WGS) entry which is preliminary data.</text>
</comment>
<accession>A0A7X0CE07</accession>
<feature type="transmembrane region" description="Helical" evidence="1">
    <location>
        <begin position="204"/>
        <end position="224"/>
    </location>
</feature>
<proteinExistence type="predicted"/>
<dbReference type="InterPro" id="IPR025333">
    <property type="entry name" value="DUF4239"/>
</dbReference>
<evidence type="ECO:0008006" key="4">
    <source>
        <dbReference type="Google" id="ProtNLM"/>
    </source>
</evidence>
<name>A0A7X0CE07_9ACTN</name>
<evidence type="ECO:0000313" key="3">
    <source>
        <dbReference type="Proteomes" id="UP000583800"/>
    </source>
</evidence>
<dbReference type="Pfam" id="PF14023">
    <property type="entry name" value="Bestrophin-like"/>
    <property type="match status" value="1"/>
</dbReference>